<gene>
    <name evidence="6" type="ORF">ECRASSUSDP1_LOCUS9125</name>
</gene>
<name>A0AAD1UJF1_EUPCR</name>
<dbReference type="GO" id="GO:0008521">
    <property type="term" value="F:acetyl-CoA transmembrane transporter activity"/>
    <property type="evidence" value="ECO:0007669"/>
    <property type="project" value="InterPro"/>
</dbReference>
<feature type="transmembrane region" description="Helical" evidence="5">
    <location>
        <begin position="103"/>
        <end position="122"/>
    </location>
</feature>
<dbReference type="EMBL" id="CAMPGE010008956">
    <property type="protein sequence ID" value="CAI2367837.1"/>
    <property type="molecule type" value="Genomic_DNA"/>
</dbReference>
<comment type="caution">
    <text evidence="6">The sequence shown here is derived from an EMBL/GenBank/DDBJ whole genome shotgun (WGS) entry which is preliminary data.</text>
</comment>
<organism evidence="6 7">
    <name type="scientific">Euplotes crassus</name>
    <dbReference type="NCBI Taxonomy" id="5936"/>
    <lineage>
        <taxon>Eukaryota</taxon>
        <taxon>Sar</taxon>
        <taxon>Alveolata</taxon>
        <taxon>Ciliophora</taxon>
        <taxon>Intramacronucleata</taxon>
        <taxon>Spirotrichea</taxon>
        <taxon>Hypotrichia</taxon>
        <taxon>Euplotida</taxon>
        <taxon>Euplotidae</taxon>
        <taxon>Moneuplotes</taxon>
    </lineage>
</organism>
<feature type="transmembrane region" description="Helical" evidence="5">
    <location>
        <begin position="319"/>
        <end position="338"/>
    </location>
</feature>
<evidence type="ECO:0000256" key="2">
    <source>
        <dbReference type="ARBA" id="ARBA00022692"/>
    </source>
</evidence>
<dbReference type="InterPro" id="IPR004752">
    <property type="entry name" value="AmpG_permease/AT-1"/>
</dbReference>
<keyword evidence="7" id="KW-1185">Reference proteome</keyword>
<feature type="transmembrane region" description="Helical" evidence="5">
    <location>
        <begin position="350"/>
        <end position="372"/>
    </location>
</feature>
<proteinExistence type="predicted"/>
<evidence type="ECO:0000313" key="7">
    <source>
        <dbReference type="Proteomes" id="UP001295684"/>
    </source>
</evidence>
<evidence type="ECO:0000256" key="3">
    <source>
        <dbReference type="ARBA" id="ARBA00022989"/>
    </source>
</evidence>
<feature type="transmembrane region" description="Helical" evidence="5">
    <location>
        <begin position="415"/>
        <end position="435"/>
    </location>
</feature>
<accession>A0AAD1UJF1</accession>
<keyword evidence="4 5" id="KW-0472">Membrane</keyword>
<sequence>MQFLNGDQYRLFILLIIYIIQGIPVGFLLGTMRIILKKHYSYTDVGILTFSSIPFKIKFLMAPVVDSVYWSSLGKRRTWIIPTQLLAAIFFVTMDIDMIVTNYSVYVVTFAFGVIFLCLALQDIAADAWAVTIVKEESLGYSCTAQNVGLSMGSFISTTVYLAFNSTSFCNSYIRPWYVEPELLSLEEGLYSQPILNETNFMYGWGIFTLLASLYILAFHNEKDDRVKSENKQTLSVYETFKLAIKLIVNKNMLYLIFFWVVTKLFLEFSNASNLYLLEEKRYDQAKYSMISGISFPVRIITFALVTKKVYDNPFKAGYFILFAKVIIDLLSVNLLLWNYDAIQEYDSRIFDISLVLVTISEAIIFAVTFSATGATYNKMCTPLYAGTHITIFTSISNLSRMVPVLYSYKLIDAYGLFYPTLLGSLATLVILLLVKPIVGILEKTKREDFDVEEKVENKEKEE</sequence>
<dbReference type="Proteomes" id="UP001295684">
    <property type="component" value="Unassembled WGS sequence"/>
</dbReference>
<keyword evidence="3 5" id="KW-1133">Transmembrane helix</keyword>
<dbReference type="AlphaFoldDB" id="A0AAD1UJF1"/>
<comment type="subcellular location">
    <subcellularLocation>
        <location evidence="1">Membrane</location>
        <topology evidence="1">Multi-pass membrane protein</topology>
    </subcellularLocation>
</comment>
<dbReference type="SUPFAM" id="SSF103473">
    <property type="entry name" value="MFS general substrate transporter"/>
    <property type="match status" value="1"/>
</dbReference>
<dbReference type="InterPro" id="IPR024371">
    <property type="entry name" value="AcetylCoA_trans_1-like"/>
</dbReference>
<reference evidence="6" key="1">
    <citation type="submission" date="2023-07" db="EMBL/GenBank/DDBJ databases">
        <authorList>
            <consortium name="AG Swart"/>
            <person name="Singh M."/>
            <person name="Singh A."/>
            <person name="Seah K."/>
            <person name="Emmerich C."/>
        </authorList>
    </citation>
    <scope>NUCLEOTIDE SEQUENCE</scope>
    <source>
        <strain evidence="6">DP1</strain>
    </source>
</reference>
<dbReference type="InterPro" id="IPR036259">
    <property type="entry name" value="MFS_trans_sf"/>
</dbReference>
<feature type="transmembrane region" description="Helical" evidence="5">
    <location>
        <begin position="12"/>
        <end position="30"/>
    </location>
</feature>
<evidence type="ECO:0000256" key="1">
    <source>
        <dbReference type="ARBA" id="ARBA00004141"/>
    </source>
</evidence>
<dbReference type="GO" id="GO:0035348">
    <property type="term" value="P:acetyl-CoA transmembrane transport"/>
    <property type="evidence" value="ECO:0007669"/>
    <property type="project" value="InterPro"/>
</dbReference>
<feature type="transmembrane region" description="Helical" evidence="5">
    <location>
        <begin position="384"/>
        <end position="403"/>
    </location>
</feature>
<keyword evidence="2 5" id="KW-0812">Transmembrane</keyword>
<feature type="transmembrane region" description="Helical" evidence="5">
    <location>
        <begin position="201"/>
        <end position="219"/>
    </location>
</feature>
<evidence type="ECO:0000313" key="6">
    <source>
        <dbReference type="EMBL" id="CAI2367837.1"/>
    </source>
</evidence>
<dbReference type="PANTHER" id="PTHR12778:SF9">
    <property type="entry name" value="ACETYL-COENZYME A TRANSPORTER 1"/>
    <property type="match status" value="1"/>
</dbReference>
<evidence type="ECO:0000256" key="4">
    <source>
        <dbReference type="ARBA" id="ARBA00023136"/>
    </source>
</evidence>
<dbReference type="Gene3D" id="1.20.1250.20">
    <property type="entry name" value="MFS general substrate transporter like domains"/>
    <property type="match status" value="1"/>
</dbReference>
<protein>
    <submittedName>
        <fullName evidence="6">Uncharacterized protein</fullName>
    </submittedName>
</protein>
<evidence type="ECO:0000256" key="5">
    <source>
        <dbReference type="SAM" id="Phobius"/>
    </source>
</evidence>
<dbReference type="Pfam" id="PF13000">
    <property type="entry name" value="Acatn"/>
    <property type="match status" value="1"/>
</dbReference>
<dbReference type="PANTHER" id="PTHR12778">
    <property type="entry name" value="SOLUTE CARRIER FAMILY 33 ACETYL-COA TRANSPORTER -RELATED"/>
    <property type="match status" value="1"/>
</dbReference>
<feature type="transmembrane region" description="Helical" evidence="5">
    <location>
        <begin position="252"/>
        <end position="269"/>
    </location>
</feature>
<dbReference type="GO" id="GO:0016020">
    <property type="term" value="C:membrane"/>
    <property type="evidence" value="ECO:0007669"/>
    <property type="project" value="UniProtKB-SubCell"/>
</dbReference>